<keyword evidence="3" id="KW-1185">Reference proteome</keyword>
<accession>A0A9K3DA41</accession>
<protein>
    <submittedName>
        <fullName evidence="2">Uncharacterized protein</fullName>
    </submittedName>
</protein>
<sequence length="91" mass="10043">MSSQHGMFAGDAQSGMYDAVEAMQRESAQLRSRLQSSEAELDRVKGELAKVQGEHSEAKQTIHTLETTVAGLQQDKRLLQTSLQASNMNHK</sequence>
<feature type="coiled-coil region" evidence="1">
    <location>
        <begin position="20"/>
        <end position="75"/>
    </location>
</feature>
<evidence type="ECO:0000313" key="2">
    <source>
        <dbReference type="EMBL" id="GIQ91057.1"/>
    </source>
</evidence>
<comment type="caution">
    <text evidence="2">The sequence shown here is derived from an EMBL/GenBank/DDBJ whole genome shotgun (WGS) entry which is preliminary data.</text>
</comment>
<feature type="non-terminal residue" evidence="2">
    <location>
        <position position="1"/>
    </location>
</feature>
<gene>
    <name evidence="2" type="ORF">KIPB_014124</name>
</gene>
<evidence type="ECO:0000256" key="1">
    <source>
        <dbReference type="SAM" id="Coils"/>
    </source>
</evidence>
<dbReference type="Gene3D" id="1.20.5.340">
    <property type="match status" value="1"/>
</dbReference>
<dbReference type="AlphaFoldDB" id="A0A9K3DA41"/>
<name>A0A9K3DA41_9EUKA</name>
<proteinExistence type="predicted"/>
<evidence type="ECO:0000313" key="3">
    <source>
        <dbReference type="Proteomes" id="UP000265618"/>
    </source>
</evidence>
<dbReference type="SUPFAM" id="SSF57997">
    <property type="entry name" value="Tropomyosin"/>
    <property type="match status" value="1"/>
</dbReference>
<reference evidence="2 3" key="1">
    <citation type="journal article" date="2018" name="PLoS ONE">
        <title>The draft genome of Kipferlia bialata reveals reductive genome evolution in fornicate parasites.</title>
        <authorList>
            <person name="Tanifuji G."/>
            <person name="Takabayashi S."/>
            <person name="Kume K."/>
            <person name="Takagi M."/>
            <person name="Nakayama T."/>
            <person name="Kamikawa R."/>
            <person name="Inagaki Y."/>
            <person name="Hashimoto T."/>
        </authorList>
    </citation>
    <scope>NUCLEOTIDE SEQUENCE [LARGE SCALE GENOMIC DNA]</scope>
    <source>
        <strain evidence="2">NY0173</strain>
    </source>
</reference>
<organism evidence="2 3">
    <name type="scientific">Kipferlia bialata</name>
    <dbReference type="NCBI Taxonomy" id="797122"/>
    <lineage>
        <taxon>Eukaryota</taxon>
        <taxon>Metamonada</taxon>
        <taxon>Carpediemonas-like organisms</taxon>
        <taxon>Kipferlia</taxon>
    </lineage>
</organism>
<dbReference type="Proteomes" id="UP000265618">
    <property type="component" value="Unassembled WGS sequence"/>
</dbReference>
<keyword evidence="1" id="KW-0175">Coiled coil</keyword>
<dbReference type="EMBL" id="BDIP01007081">
    <property type="protein sequence ID" value="GIQ91057.1"/>
    <property type="molecule type" value="Genomic_DNA"/>
</dbReference>